<evidence type="ECO:0000313" key="10">
    <source>
        <dbReference type="EMBL" id="CAA2622479.1"/>
    </source>
</evidence>
<dbReference type="InterPro" id="IPR020846">
    <property type="entry name" value="MFS_dom"/>
</dbReference>
<keyword evidence="6 8" id="KW-0472">Membrane</keyword>
<keyword evidence="3" id="KW-0813">Transport</keyword>
<keyword evidence="3" id="KW-0762">Sugar transport</keyword>
<dbReference type="SUPFAM" id="SSF103473">
    <property type="entry name" value="MFS general substrate transporter"/>
    <property type="match status" value="1"/>
</dbReference>
<evidence type="ECO:0000256" key="7">
    <source>
        <dbReference type="SAM" id="MobiDB-lite"/>
    </source>
</evidence>
<evidence type="ECO:0000259" key="9">
    <source>
        <dbReference type="PROSITE" id="PS50850"/>
    </source>
</evidence>
<evidence type="ECO:0000256" key="5">
    <source>
        <dbReference type="ARBA" id="ARBA00022989"/>
    </source>
</evidence>
<dbReference type="InterPro" id="IPR003663">
    <property type="entry name" value="Sugar/inositol_transpt"/>
</dbReference>
<dbReference type="GO" id="GO:0016020">
    <property type="term" value="C:membrane"/>
    <property type="evidence" value="ECO:0007669"/>
    <property type="project" value="UniProtKB-SubCell"/>
</dbReference>
<dbReference type="PROSITE" id="PS00216">
    <property type="entry name" value="SUGAR_TRANSPORT_1"/>
    <property type="match status" value="1"/>
</dbReference>
<dbReference type="Proteomes" id="UP001189122">
    <property type="component" value="Unassembled WGS sequence"/>
</dbReference>
<feature type="transmembrane region" description="Helical" evidence="8">
    <location>
        <begin position="275"/>
        <end position="293"/>
    </location>
</feature>
<dbReference type="InterPro" id="IPR050549">
    <property type="entry name" value="MFS_Trehalose_Transporter"/>
</dbReference>
<feature type="transmembrane region" description="Helical" evidence="8">
    <location>
        <begin position="334"/>
        <end position="359"/>
    </location>
</feature>
<feature type="transmembrane region" description="Helical" evidence="8">
    <location>
        <begin position="396"/>
        <end position="414"/>
    </location>
</feature>
<dbReference type="Gene3D" id="1.20.1250.20">
    <property type="entry name" value="MFS general substrate transporter like domains"/>
    <property type="match status" value="2"/>
</dbReference>
<gene>
    <name evidence="10" type="ORF">SI7747_06008518</name>
</gene>
<feature type="transmembrane region" description="Helical" evidence="8">
    <location>
        <begin position="371"/>
        <end position="390"/>
    </location>
</feature>
<evidence type="ECO:0000256" key="3">
    <source>
        <dbReference type="ARBA" id="ARBA00022597"/>
    </source>
</evidence>
<keyword evidence="5 8" id="KW-1133">Transmembrane helix</keyword>
<dbReference type="PRINTS" id="PR00171">
    <property type="entry name" value="SUGRTRNSPORT"/>
</dbReference>
<dbReference type="AlphaFoldDB" id="A0A7I8IX04"/>
<sequence>MAVDGDVEGSTSSLTAEPLLRPKSTGKRSVGMALFSTAVGYSAPTQAAIREELGLSLSEFSLFGSILTIGAMIGAITSGRIADFIGRKGAMRLSAVICFVGWLSIYIAKGSWLLDFGRISTGYGIGILSYVVPIFIAEIAPTDLRGGLTTINQLMICTGVSVNYIVGTIVTWRTLVSHSMHISSFGLCVVPESPRWLYKILLRQRLGIGKSLKLLYKRLRGEDVDVSKEALEIKVGVGLMIFQQLGGINGIIFYASQTLWKQVCECFHSGSLGTIIIASIQVIPITAVGAFLMDKSGRRSLLMVSATGTFVGMLLTAISFYVKEHGWYIDWSPYLSLMVLCSFSIGMGAVPWVIIYFPINVKGIGGSLVTLVNWLGTWLISYSFNFLMALNALGTLFLFSACCGLTILFIAIFVRKQMAGH</sequence>
<name>A0A7I8IX04_SPIIN</name>
<feature type="transmembrane region" description="Helical" evidence="8">
    <location>
        <begin position="120"/>
        <end position="140"/>
    </location>
</feature>
<feature type="transmembrane region" description="Helical" evidence="8">
    <location>
        <begin position="300"/>
        <end position="322"/>
    </location>
</feature>
<dbReference type="EMBL" id="CACRZD030000006">
    <property type="protein sequence ID" value="CAA6662125.1"/>
    <property type="molecule type" value="Genomic_DNA"/>
</dbReference>
<evidence type="ECO:0000256" key="1">
    <source>
        <dbReference type="ARBA" id="ARBA00004141"/>
    </source>
</evidence>
<organism evidence="10">
    <name type="scientific">Spirodela intermedia</name>
    <name type="common">Intermediate duckweed</name>
    <dbReference type="NCBI Taxonomy" id="51605"/>
    <lineage>
        <taxon>Eukaryota</taxon>
        <taxon>Viridiplantae</taxon>
        <taxon>Streptophyta</taxon>
        <taxon>Embryophyta</taxon>
        <taxon>Tracheophyta</taxon>
        <taxon>Spermatophyta</taxon>
        <taxon>Magnoliopsida</taxon>
        <taxon>Liliopsida</taxon>
        <taxon>Araceae</taxon>
        <taxon>Lemnoideae</taxon>
        <taxon>Spirodela</taxon>
    </lineage>
</organism>
<dbReference type="PROSITE" id="PS50850">
    <property type="entry name" value="MFS"/>
    <property type="match status" value="1"/>
</dbReference>
<feature type="region of interest" description="Disordered" evidence="7">
    <location>
        <begin position="1"/>
        <end position="24"/>
    </location>
</feature>
<comment type="subcellular location">
    <subcellularLocation>
        <location evidence="1">Membrane</location>
        <topology evidence="1">Multi-pass membrane protein</topology>
    </subcellularLocation>
</comment>
<dbReference type="GO" id="GO:0022857">
    <property type="term" value="F:transmembrane transporter activity"/>
    <property type="evidence" value="ECO:0007669"/>
    <property type="project" value="InterPro"/>
</dbReference>
<proteinExistence type="inferred from homology"/>
<dbReference type="Pfam" id="PF00083">
    <property type="entry name" value="Sugar_tr"/>
    <property type="match status" value="1"/>
</dbReference>
<evidence type="ECO:0000256" key="4">
    <source>
        <dbReference type="ARBA" id="ARBA00022692"/>
    </source>
</evidence>
<feature type="transmembrane region" description="Helical" evidence="8">
    <location>
        <begin position="90"/>
        <end position="108"/>
    </location>
</feature>
<comment type="similarity">
    <text evidence="2">Belongs to the major facilitator superfamily. Sugar transporter (TC 2.A.1.1) family.</text>
</comment>
<feature type="domain" description="Major facilitator superfamily (MFS) profile" evidence="9">
    <location>
        <begin position="24"/>
        <end position="418"/>
    </location>
</feature>
<reference evidence="10 11" key="1">
    <citation type="submission" date="2019-12" db="EMBL/GenBank/DDBJ databases">
        <authorList>
            <person name="Scholz U."/>
            <person name="Mascher M."/>
            <person name="Fiebig A."/>
        </authorList>
    </citation>
    <scope>NUCLEOTIDE SEQUENCE</scope>
</reference>
<keyword evidence="4 8" id="KW-0812">Transmembrane</keyword>
<dbReference type="PANTHER" id="PTHR48021:SF21">
    <property type="entry name" value="SUGAR TRANSPORTER ERD6-LIKE 8"/>
    <property type="match status" value="1"/>
</dbReference>
<dbReference type="EMBL" id="LR743593">
    <property type="protein sequence ID" value="CAA2622479.1"/>
    <property type="molecule type" value="Genomic_DNA"/>
</dbReference>
<evidence type="ECO:0000313" key="11">
    <source>
        <dbReference type="Proteomes" id="UP001189122"/>
    </source>
</evidence>
<feature type="transmembrane region" description="Helical" evidence="8">
    <location>
        <begin position="60"/>
        <end position="78"/>
    </location>
</feature>
<dbReference type="PANTHER" id="PTHR48021">
    <property type="match status" value="1"/>
</dbReference>
<dbReference type="InterPro" id="IPR005828">
    <property type="entry name" value="MFS_sugar_transport-like"/>
</dbReference>
<keyword evidence="11" id="KW-1185">Reference proteome</keyword>
<evidence type="ECO:0000256" key="2">
    <source>
        <dbReference type="ARBA" id="ARBA00010992"/>
    </source>
</evidence>
<evidence type="ECO:0000256" key="6">
    <source>
        <dbReference type="ARBA" id="ARBA00023136"/>
    </source>
</evidence>
<protein>
    <recommendedName>
        <fullName evidence="9">Major facilitator superfamily (MFS) profile domain-containing protein</fullName>
    </recommendedName>
</protein>
<evidence type="ECO:0000256" key="8">
    <source>
        <dbReference type="SAM" id="Phobius"/>
    </source>
</evidence>
<dbReference type="InterPro" id="IPR005829">
    <property type="entry name" value="Sugar_transporter_CS"/>
</dbReference>
<accession>A0A7I8IX04</accession>
<dbReference type="InterPro" id="IPR036259">
    <property type="entry name" value="MFS_trans_sf"/>
</dbReference>